<reference evidence="2" key="1">
    <citation type="submission" date="2014-12" db="EMBL/GenBank/DDBJ databases">
        <title>Genome Sequence of Valsa Canker Pathogens Uncovers a Specific Adaption of Colonization on Woody Bark.</title>
        <authorList>
            <person name="Yin Z."/>
            <person name="Liu H."/>
            <person name="Gao X."/>
            <person name="Li Z."/>
            <person name="Song N."/>
            <person name="Ke X."/>
            <person name="Dai Q."/>
            <person name="Wu Y."/>
            <person name="Sun Y."/>
            <person name="Xu J.-R."/>
            <person name="Kang Z.K."/>
            <person name="Wang L."/>
            <person name="Huang L."/>
        </authorList>
    </citation>
    <scope>NUCLEOTIDE SEQUENCE [LARGE SCALE GENOMIC DNA]</scope>
    <source>
        <strain evidence="2">03-8</strain>
    </source>
</reference>
<proteinExistence type="predicted"/>
<evidence type="ECO:0000256" key="1">
    <source>
        <dbReference type="SAM" id="MobiDB-lite"/>
    </source>
</evidence>
<organism evidence="2 3">
    <name type="scientific">Cytospora mali</name>
    <name type="common">Apple Valsa canker fungus</name>
    <name type="synonym">Valsa mali</name>
    <dbReference type="NCBI Taxonomy" id="578113"/>
    <lineage>
        <taxon>Eukaryota</taxon>
        <taxon>Fungi</taxon>
        <taxon>Dikarya</taxon>
        <taxon>Ascomycota</taxon>
        <taxon>Pezizomycotina</taxon>
        <taxon>Sordariomycetes</taxon>
        <taxon>Sordariomycetidae</taxon>
        <taxon>Diaporthales</taxon>
        <taxon>Cytosporaceae</taxon>
        <taxon>Cytospora</taxon>
    </lineage>
</organism>
<dbReference type="Proteomes" id="UP000078559">
    <property type="component" value="Chromosome 7"/>
</dbReference>
<gene>
    <name evidence="2" type="ORF">VM1G_06729</name>
</gene>
<protein>
    <submittedName>
        <fullName evidence="2">Uncharacterized protein</fullName>
    </submittedName>
</protein>
<accession>A0A194W4N3</accession>
<feature type="region of interest" description="Disordered" evidence="1">
    <location>
        <begin position="92"/>
        <end position="172"/>
    </location>
</feature>
<sequence>MPANFRTEEGMRRLLTAVIAAHDVKLNYKAISKHYGSDWTESGIEHFFRPLKKNATSIRKMVDRDEDAANFNHNGSTPDGIQWQFRQIKRDAEAMKQGKGASDATPTATPAATPKSGRKRSAVSAPSTGKSTAKKARGNAAKSTDNHVISLDDDDSEYSPVQTPTKNRNIKVDCDNGRETYTKLGFDYAPSLDLNQANSPHNDEDIKPITPGDAPSYSFAQPTQQTAGGDNWAMWGNNSFGGGNAHHSNSSGPQRSYVADEFDDELSV</sequence>
<feature type="region of interest" description="Disordered" evidence="1">
    <location>
        <begin position="221"/>
        <end position="268"/>
    </location>
</feature>
<dbReference type="OrthoDB" id="4828117at2759"/>
<feature type="compositionally biased region" description="Low complexity" evidence="1">
    <location>
        <begin position="104"/>
        <end position="114"/>
    </location>
</feature>
<evidence type="ECO:0000313" key="3">
    <source>
        <dbReference type="Proteomes" id="UP000078559"/>
    </source>
</evidence>
<keyword evidence="3" id="KW-1185">Reference proteome</keyword>
<dbReference type="EMBL" id="CM003104">
    <property type="protein sequence ID" value="KUI71424.1"/>
    <property type="molecule type" value="Genomic_DNA"/>
</dbReference>
<name>A0A194W4N3_CYTMA</name>
<dbReference type="AlphaFoldDB" id="A0A194W4N3"/>
<evidence type="ECO:0000313" key="2">
    <source>
        <dbReference type="EMBL" id="KUI71424.1"/>
    </source>
</evidence>